<evidence type="ECO:0000313" key="3">
    <source>
        <dbReference type="EMBL" id="MDF8334247.1"/>
    </source>
</evidence>
<reference evidence="3 4" key="1">
    <citation type="submission" date="2023-03" db="EMBL/GenBank/DDBJ databases">
        <title>Novosphingobium cyanobacteriorum sp. nov., isolated from a eutrophic reservoir during the Microcystis bloom period.</title>
        <authorList>
            <person name="Kang M."/>
            <person name="Le V."/>
            <person name="Ko S.-R."/>
            <person name="Lee S.-A."/>
            <person name="Ahn C.-Y."/>
        </authorList>
    </citation>
    <scope>NUCLEOTIDE SEQUENCE [LARGE SCALE GENOMIC DNA]</scope>
    <source>
        <strain evidence="3 4">HBC54</strain>
    </source>
</reference>
<dbReference type="EMBL" id="JAROCY010000012">
    <property type="protein sequence ID" value="MDF8334247.1"/>
    <property type="molecule type" value="Genomic_DNA"/>
</dbReference>
<accession>A0ABT6CPL2</accession>
<feature type="transmembrane region" description="Helical" evidence="1">
    <location>
        <begin position="99"/>
        <end position="116"/>
    </location>
</feature>
<feature type="transmembrane region" description="Helical" evidence="1">
    <location>
        <begin position="230"/>
        <end position="248"/>
    </location>
</feature>
<dbReference type="InterPro" id="IPR052529">
    <property type="entry name" value="Bact_Transport_Assoc"/>
</dbReference>
<dbReference type="RefSeq" id="WP_277278733.1">
    <property type="nucleotide sequence ID" value="NZ_JAROCY010000012.1"/>
</dbReference>
<dbReference type="PANTHER" id="PTHR30590:SF2">
    <property type="entry name" value="INNER MEMBRANE PROTEIN"/>
    <property type="match status" value="1"/>
</dbReference>
<dbReference type="Pfam" id="PF04235">
    <property type="entry name" value="DUF418"/>
    <property type="match status" value="1"/>
</dbReference>
<name>A0ABT6CPL2_9SPHN</name>
<gene>
    <name evidence="3" type="ORF">POM99_13625</name>
</gene>
<dbReference type="InterPro" id="IPR007349">
    <property type="entry name" value="DUF418"/>
</dbReference>
<feature type="transmembrane region" description="Helical" evidence="1">
    <location>
        <begin position="260"/>
        <end position="280"/>
    </location>
</feature>
<dbReference type="PANTHER" id="PTHR30590">
    <property type="entry name" value="INNER MEMBRANE PROTEIN"/>
    <property type="match status" value="1"/>
</dbReference>
<organism evidence="3 4">
    <name type="scientific">Novosphingobium cyanobacteriorum</name>
    <dbReference type="NCBI Taxonomy" id="3024215"/>
    <lineage>
        <taxon>Bacteria</taxon>
        <taxon>Pseudomonadati</taxon>
        <taxon>Pseudomonadota</taxon>
        <taxon>Alphaproteobacteria</taxon>
        <taxon>Sphingomonadales</taxon>
        <taxon>Sphingomonadaceae</taxon>
        <taxon>Novosphingobium</taxon>
    </lineage>
</organism>
<evidence type="ECO:0000256" key="1">
    <source>
        <dbReference type="SAM" id="Phobius"/>
    </source>
</evidence>
<keyword evidence="1" id="KW-1133">Transmembrane helix</keyword>
<protein>
    <submittedName>
        <fullName evidence="3">DUF418 domain-containing protein</fullName>
    </submittedName>
</protein>
<feature type="transmembrane region" description="Helical" evidence="1">
    <location>
        <begin position="300"/>
        <end position="318"/>
    </location>
</feature>
<feature type="domain" description="DUF418" evidence="2">
    <location>
        <begin position="241"/>
        <end position="402"/>
    </location>
</feature>
<feature type="transmembrane region" description="Helical" evidence="1">
    <location>
        <begin position="12"/>
        <end position="32"/>
    </location>
</feature>
<keyword evidence="4" id="KW-1185">Reference proteome</keyword>
<dbReference type="Proteomes" id="UP001222770">
    <property type="component" value="Unassembled WGS sequence"/>
</dbReference>
<feature type="transmembrane region" description="Helical" evidence="1">
    <location>
        <begin position="52"/>
        <end position="79"/>
    </location>
</feature>
<evidence type="ECO:0000313" key="4">
    <source>
        <dbReference type="Proteomes" id="UP001222770"/>
    </source>
</evidence>
<feature type="transmembrane region" description="Helical" evidence="1">
    <location>
        <begin position="363"/>
        <end position="384"/>
    </location>
</feature>
<feature type="transmembrane region" description="Helical" evidence="1">
    <location>
        <begin position="199"/>
        <end position="218"/>
    </location>
</feature>
<comment type="caution">
    <text evidence="3">The sequence shown here is derived from an EMBL/GenBank/DDBJ whole genome shotgun (WGS) entry which is preliminary data.</text>
</comment>
<evidence type="ECO:0000259" key="2">
    <source>
        <dbReference type="Pfam" id="PF04235"/>
    </source>
</evidence>
<sequence>MTPAAATRIAAIDFVRGVAVLGILAINITGFWGPTLASFSPRLPHPDPGAEAWFAFAFVVFEGKMRALFTMLFGASMVLFADAAERRGASADWAQARRLLWLALFGYLHYLLLWWGDILFPYALCGLMALALRRMAPAGLVIAGLALFVVPHALDAAGDVMGIATEQSVLAGQGAAAEVAEQAAMMQRIAASMADDTRIINAGFLAALRLRLSTAPFLPFETFLHTLTETLPLMLLGMAMLRTGFFTGGGWSHAALRRTAAIGIGAGGLMALGLIGWAGSHGFPPHAMLVLGGALSAPEHLLMAMGYAALLVLLWPRLRDGAAGQALAAAGRCAFTNYLGTTVLMAAIFSGWGLGLGPEMPRALLPLFVLLGWVAMLAWPRWWLARHPSGPLETLWRQLTWGLTWLGFRSPRPPASSV</sequence>
<keyword evidence="1" id="KW-0472">Membrane</keyword>
<proteinExistence type="predicted"/>
<keyword evidence="1" id="KW-0812">Transmembrane</keyword>
<feature type="transmembrane region" description="Helical" evidence="1">
    <location>
        <begin position="136"/>
        <end position="154"/>
    </location>
</feature>
<feature type="transmembrane region" description="Helical" evidence="1">
    <location>
        <begin position="338"/>
        <end position="357"/>
    </location>
</feature>